<organism evidence="1 2">
    <name type="scientific">Izhakiella australiensis</name>
    <dbReference type="NCBI Taxonomy" id="1926881"/>
    <lineage>
        <taxon>Bacteria</taxon>
        <taxon>Pseudomonadati</taxon>
        <taxon>Pseudomonadota</taxon>
        <taxon>Gammaproteobacteria</taxon>
        <taxon>Enterobacterales</taxon>
        <taxon>Erwiniaceae</taxon>
        <taxon>Izhakiella</taxon>
    </lineage>
</organism>
<dbReference type="AlphaFoldDB" id="A0A1S8YP54"/>
<keyword evidence="2" id="KW-1185">Reference proteome</keyword>
<proteinExistence type="predicted"/>
<gene>
    <name evidence="1" type="ORF">BTJ39_05980</name>
</gene>
<reference evidence="1 2" key="1">
    <citation type="submission" date="2016-12" db="EMBL/GenBank/DDBJ databases">
        <title>Izhakiella australiana sp. nov. of genus Izhakiella isolated from Australian desert.</title>
        <authorList>
            <person name="Ji M."/>
        </authorList>
    </citation>
    <scope>NUCLEOTIDE SEQUENCE [LARGE SCALE GENOMIC DNA]</scope>
    <source>
        <strain evidence="1 2">D4N98</strain>
    </source>
</reference>
<name>A0A1S8YP54_9GAMM</name>
<dbReference type="Pfam" id="PF10554">
    <property type="entry name" value="Phage_ASH"/>
    <property type="match status" value="1"/>
</dbReference>
<comment type="caution">
    <text evidence="1">The sequence shown here is derived from an EMBL/GenBank/DDBJ whole genome shotgun (WGS) entry which is preliminary data.</text>
</comment>
<evidence type="ECO:0000313" key="1">
    <source>
        <dbReference type="EMBL" id="OON40635.1"/>
    </source>
</evidence>
<dbReference type="EMBL" id="MRUL01000003">
    <property type="protein sequence ID" value="OON40635.1"/>
    <property type="molecule type" value="Genomic_DNA"/>
</dbReference>
<dbReference type="InterPro" id="IPR014054">
    <property type="entry name" value="Phage_regulatory_Rha"/>
</dbReference>
<sequence>MSTKATLDSLNSGRYSALAAAKFAVGRENPDFTIAHNRAYAVFLCAKHCHISTMVGRAGQPKGWPGSMVTGFSPLYVSPPLAVRSPGGELSKFTIEAAIMATVPAITQPEITVIKGQAVTSSLAVADYFTKRHDGVLKKIRSLECSPDFTARNFAVSEYTDATGRKLPCYQITRDGFAFLAMGFTGKRAAQFKESYITAFNAMEQSLIKHPYQADPRFGCILTDAQRLHDNLGVLMAIWTDNVQPLNPPIVVSGTVMDSYHRSGLIAADIARAMGRDAR</sequence>
<dbReference type="Proteomes" id="UP000190667">
    <property type="component" value="Unassembled WGS sequence"/>
</dbReference>
<protein>
    <recommendedName>
        <fullName evidence="3">Peptidase</fullName>
    </recommendedName>
</protein>
<dbReference type="STRING" id="1926881.BTJ39_05980"/>
<dbReference type="InterPro" id="IPR018880">
    <property type="entry name" value="Phage_P4_Ash"/>
</dbReference>
<accession>A0A1S8YP54</accession>
<dbReference type="NCBIfam" id="TIGR02681">
    <property type="entry name" value="phage_pRha"/>
    <property type="match status" value="1"/>
</dbReference>
<dbReference type="Pfam" id="PF09669">
    <property type="entry name" value="Phage_pRha"/>
    <property type="match status" value="1"/>
</dbReference>
<evidence type="ECO:0008006" key="3">
    <source>
        <dbReference type="Google" id="ProtNLM"/>
    </source>
</evidence>
<evidence type="ECO:0000313" key="2">
    <source>
        <dbReference type="Proteomes" id="UP000190667"/>
    </source>
</evidence>